<comment type="caution">
    <text evidence="1">The sequence shown here is derived from an EMBL/GenBank/DDBJ whole genome shotgun (WGS) entry which is preliminary data.</text>
</comment>
<dbReference type="EMBL" id="JAIQUM010000016">
    <property type="protein sequence ID" value="MBZ5750550.1"/>
    <property type="molecule type" value="Genomic_DNA"/>
</dbReference>
<accession>A0ABS7URI1</accession>
<gene>
    <name evidence="1" type="ORF">K9V48_09880</name>
</gene>
<dbReference type="RefSeq" id="WP_224138771.1">
    <property type="nucleotide sequence ID" value="NZ_JAIQUM010000016.1"/>
</dbReference>
<sequence>MIRTYEFVYLPTDAGTIRLDIYYKHSMFHVQAELNGLVTSSYDRKKVEAVKKSLLLLAKEHHAF</sequence>
<name>A0ABS7URI1_9BACI</name>
<proteinExistence type="predicted"/>
<reference evidence="1" key="1">
    <citation type="submission" date="2024-05" db="EMBL/GenBank/DDBJ databases">
        <title>Metabacillus sp. nov., isolated from the rhizosphere soil of tomato plants.</title>
        <authorList>
            <person name="Ma R."/>
        </authorList>
    </citation>
    <scope>NUCLEOTIDE SEQUENCE</scope>
    <source>
        <strain evidence="1">DBTR6</strain>
    </source>
</reference>
<evidence type="ECO:0000313" key="1">
    <source>
        <dbReference type="EMBL" id="MBZ5750550.1"/>
    </source>
</evidence>
<keyword evidence="2" id="KW-1185">Reference proteome</keyword>
<dbReference type="Proteomes" id="UP001165287">
    <property type="component" value="Unassembled WGS sequence"/>
</dbReference>
<protein>
    <submittedName>
        <fullName evidence="1">Uncharacterized protein</fullName>
    </submittedName>
</protein>
<evidence type="ECO:0000313" key="2">
    <source>
        <dbReference type="Proteomes" id="UP001165287"/>
    </source>
</evidence>
<organism evidence="1 2">
    <name type="scientific">Metabacillus rhizolycopersici</name>
    <dbReference type="NCBI Taxonomy" id="2875709"/>
    <lineage>
        <taxon>Bacteria</taxon>
        <taxon>Bacillati</taxon>
        <taxon>Bacillota</taxon>
        <taxon>Bacilli</taxon>
        <taxon>Bacillales</taxon>
        <taxon>Bacillaceae</taxon>
        <taxon>Metabacillus</taxon>
    </lineage>
</organism>